<evidence type="ECO:0000313" key="8">
    <source>
        <dbReference type="EMBL" id="CAD8817798.1"/>
    </source>
</evidence>
<keyword evidence="3 6" id="KW-1133">Transmembrane helix</keyword>
<dbReference type="InterPro" id="IPR001623">
    <property type="entry name" value="DnaJ_domain"/>
</dbReference>
<dbReference type="InterPro" id="IPR051100">
    <property type="entry name" value="DnaJ_subfamily_B/C"/>
</dbReference>
<feature type="transmembrane region" description="Helical" evidence="6">
    <location>
        <begin position="256"/>
        <end position="279"/>
    </location>
</feature>
<name>A0A7S1EQJ6_9RHOD</name>
<sequence length="395" mass="45400">MEANRDAADTCLDRAKVLLEKNDVEGAKKYVLKAQQLYPSLNADSLLIRINQLEKSKINSDENPNNSAAASSSMEKKESSSEKNKEKIAPKYTPEQLSIVKRTKEAKDLYEVLKVERSATTNELKTAYKQLAQKLHPDKNNAPGAEDAFKRVSHAYQVLSETESRAHYDRFGEESQESIGLRRRSTSTSTMYRSGNGTTFYSSGEMTPEELFEMFFSGAFSNQPGFSSVRRSTSRSSHPFHQQTRRTNQNQNESQIPMALILQFLPFLILILVSILSIFSNDSVSNYSLERTNVFSIPKQTQRGGVYYYVAKDFDDKVLKSHINLNKFERQIETEMLQELAAKCNNEQLQKQRLIERSKAIFMSRVERDRLRNRAEKVNMMNCEKYANLRKRVYI</sequence>
<dbReference type="Pfam" id="PF00226">
    <property type="entry name" value="DnaJ"/>
    <property type="match status" value="1"/>
</dbReference>
<gene>
    <name evidence="8" type="ORF">TOLI1172_LOCUS2187</name>
</gene>
<dbReference type="SUPFAM" id="SSF46565">
    <property type="entry name" value="Chaperone J-domain"/>
    <property type="match status" value="1"/>
</dbReference>
<evidence type="ECO:0000256" key="4">
    <source>
        <dbReference type="ARBA" id="ARBA00023136"/>
    </source>
</evidence>
<feature type="domain" description="J" evidence="7">
    <location>
        <begin position="108"/>
        <end position="172"/>
    </location>
</feature>
<dbReference type="PANTHER" id="PTHR43908">
    <property type="entry name" value="AT29763P-RELATED"/>
    <property type="match status" value="1"/>
</dbReference>
<evidence type="ECO:0000256" key="5">
    <source>
        <dbReference type="SAM" id="MobiDB-lite"/>
    </source>
</evidence>
<comment type="subcellular location">
    <subcellularLocation>
        <location evidence="1">Membrane</location>
        <topology evidence="1">Single-pass membrane protein</topology>
    </subcellularLocation>
</comment>
<evidence type="ECO:0000259" key="7">
    <source>
        <dbReference type="PROSITE" id="PS50076"/>
    </source>
</evidence>
<dbReference type="GO" id="GO:0016020">
    <property type="term" value="C:membrane"/>
    <property type="evidence" value="ECO:0007669"/>
    <property type="project" value="UniProtKB-SubCell"/>
</dbReference>
<accession>A0A7S1EQJ6</accession>
<feature type="compositionally biased region" description="Low complexity" evidence="5">
    <location>
        <begin position="227"/>
        <end position="237"/>
    </location>
</feature>
<dbReference type="PRINTS" id="PR00625">
    <property type="entry name" value="JDOMAIN"/>
</dbReference>
<dbReference type="EMBL" id="HBFP01003074">
    <property type="protein sequence ID" value="CAD8817798.1"/>
    <property type="molecule type" value="Transcribed_RNA"/>
</dbReference>
<dbReference type="PROSITE" id="PS50076">
    <property type="entry name" value="DNAJ_2"/>
    <property type="match status" value="1"/>
</dbReference>
<keyword evidence="2 6" id="KW-0812">Transmembrane</keyword>
<dbReference type="InterPro" id="IPR036869">
    <property type="entry name" value="J_dom_sf"/>
</dbReference>
<protein>
    <recommendedName>
        <fullName evidence="7">J domain-containing protein</fullName>
    </recommendedName>
</protein>
<feature type="region of interest" description="Disordered" evidence="5">
    <location>
        <begin position="58"/>
        <end position="90"/>
    </location>
</feature>
<evidence type="ECO:0000256" key="6">
    <source>
        <dbReference type="SAM" id="Phobius"/>
    </source>
</evidence>
<feature type="compositionally biased region" description="Basic and acidic residues" evidence="5">
    <location>
        <begin position="74"/>
        <end position="89"/>
    </location>
</feature>
<evidence type="ECO:0000256" key="3">
    <source>
        <dbReference type="ARBA" id="ARBA00022989"/>
    </source>
</evidence>
<dbReference type="Pfam" id="PF09320">
    <property type="entry name" value="DUF1977"/>
    <property type="match status" value="1"/>
</dbReference>
<dbReference type="CDD" id="cd06257">
    <property type="entry name" value="DnaJ"/>
    <property type="match status" value="1"/>
</dbReference>
<dbReference type="SMART" id="SM00271">
    <property type="entry name" value="DnaJ"/>
    <property type="match status" value="1"/>
</dbReference>
<keyword evidence="4 6" id="KW-0472">Membrane</keyword>
<dbReference type="Gene3D" id="1.10.287.110">
    <property type="entry name" value="DnaJ domain"/>
    <property type="match status" value="1"/>
</dbReference>
<dbReference type="AlphaFoldDB" id="A0A7S1EQJ6"/>
<feature type="compositionally biased region" description="Low complexity" evidence="5">
    <location>
        <begin position="61"/>
        <end position="73"/>
    </location>
</feature>
<proteinExistence type="predicted"/>
<evidence type="ECO:0000256" key="1">
    <source>
        <dbReference type="ARBA" id="ARBA00004167"/>
    </source>
</evidence>
<reference evidence="8" key="1">
    <citation type="submission" date="2021-01" db="EMBL/GenBank/DDBJ databases">
        <authorList>
            <person name="Corre E."/>
            <person name="Pelletier E."/>
            <person name="Niang G."/>
            <person name="Scheremetjew M."/>
            <person name="Finn R."/>
            <person name="Kale V."/>
            <person name="Holt S."/>
            <person name="Cochrane G."/>
            <person name="Meng A."/>
            <person name="Brown T."/>
            <person name="Cohen L."/>
        </authorList>
    </citation>
    <scope>NUCLEOTIDE SEQUENCE</scope>
    <source>
        <strain evidence="8">CCMP3278</strain>
    </source>
</reference>
<evidence type="ECO:0000256" key="2">
    <source>
        <dbReference type="ARBA" id="ARBA00022692"/>
    </source>
</evidence>
<dbReference type="InterPro" id="IPR015399">
    <property type="entry name" value="DUF1977_DnaJ-like"/>
</dbReference>
<feature type="region of interest" description="Disordered" evidence="5">
    <location>
        <begin position="226"/>
        <end position="251"/>
    </location>
</feature>
<organism evidence="8">
    <name type="scientific">Timspurckia oligopyrenoides</name>
    <dbReference type="NCBI Taxonomy" id="708627"/>
    <lineage>
        <taxon>Eukaryota</taxon>
        <taxon>Rhodophyta</taxon>
        <taxon>Bangiophyceae</taxon>
        <taxon>Porphyridiales</taxon>
        <taxon>Porphyridiaceae</taxon>
        <taxon>Timspurckia</taxon>
    </lineage>
</organism>